<organism evidence="1 2">
    <name type="scientific">Tothia fuscella</name>
    <dbReference type="NCBI Taxonomy" id="1048955"/>
    <lineage>
        <taxon>Eukaryota</taxon>
        <taxon>Fungi</taxon>
        <taxon>Dikarya</taxon>
        <taxon>Ascomycota</taxon>
        <taxon>Pezizomycotina</taxon>
        <taxon>Dothideomycetes</taxon>
        <taxon>Pleosporomycetidae</taxon>
        <taxon>Venturiales</taxon>
        <taxon>Cylindrosympodiaceae</taxon>
        <taxon>Tothia</taxon>
    </lineage>
</organism>
<comment type="caution">
    <text evidence="1">The sequence shown here is derived from an EMBL/GenBank/DDBJ whole genome shotgun (WGS) entry which is preliminary data.</text>
</comment>
<gene>
    <name evidence="1" type="ORF">EJ08DRAFT_676452</name>
</gene>
<evidence type="ECO:0000313" key="1">
    <source>
        <dbReference type="EMBL" id="KAF2434110.1"/>
    </source>
</evidence>
<dbReference type="Proteomes" id="UP000800235">
    <property type="component" value="Unassembled WGS sequence"/>
</dbReference>
<reference evidence="1" key="1">
    <citation type="journal article" date="2020" name="Stud. Mycol.">
        <title>101 Dothideomycetes genomes: a test case for predicting lifestyles and emergence of pathogens.</title>
        <authorList>
            <person name="Haridas S."/>
            <person name="Albert R."/>
            <person name="Binder M."/>
            <person name="Bloem J."/>
            <person name="Labutti K."/>
            <person name="Salamov A."/>
            <person name="Andreopoulos B."/>
            <person name="Baker S."/>
            <person name="Barry K."/>
            <person name="Bills G."/>
            <person name="Bluhm B."/>
            <person name="Cannon C."/>
            <person name="Castanera R."/>
            <person name="Culley D."/>
            <person name="Daum C."/>
            <person name="Ezra D."/>
            <person name="Gonzalez J."/>
            <person name="Henrissat B."/>
            <person name="Kuo A."/>
            <person name="Liang C."/>
            <person name="Lipzen A."/>
            <person name="Lutzoni F."/>
            <person name="Magnuson J."/>
            <person name="Mondo S."/>
            <person name="Nolan M."/>
            <person name="Ohm R."/>
            <person name="Pangilinan J."/>
            <person name="Park H.-J."/>
            <person name="Ramirez L."/>
            <person name="Alfaro M."/>
            <person name="Sun H."/>
            <person name="Tritt A."/>
            <person name="Yoshinaga Y."/>
            <person name="Zwiers L.-H."/>
            <person name="Turgeon B."/>
            <person name="Goodwin S."/>
            <person name="Spatafora J."/>
            <person name="Crous P."/>
            <person name="Grigoriev I."/>
        </authorList>
    </citation>
    <scope>NUCLEOTIDE SEQUENCE</scope>
    <source>
        <strain evidence="1">CBS 130266</strain>
    </source>
</reference>
<dbReference type="EMBL" id="MU007018">
    <property type="protein sequence ID" value="KAF2434110.1"/>
    <property type="molecule type" value="Genomic_DNA"/>
</dbReference>
<sequence>MTTVLLSLEYFSSTRLEMQKGSCSVDRAQSRKHLHILNCWKARIGYMWTLVEGRKSIKRRLRIPHQDIKSQLSKPFTTFNKIPHPSISYKVLIPLLKSTKIKPSNIFKMQFQSLCSLPLQVLPLLSLVSAAVATPLPAANNDQSPNLAKRGIACPECLAVCILSCMAAIVPACVPFCVLGCTIAGVDGGDVIEVPGFGTLPKGNGTTTNVTIAGAGTGFPQSLEEWKKLEMEVKEGDQAAR</sequence>
<protein>
    <submittedName>
        <fullName evidence="1">Uncharacterized protein</fullName>
    </submittedName>
</protein>
<keyword evidence="2" id="KW-1185">Reference proteome</keyword>
<name>A0A9P4NXB4_9PEZI</name>
<accession>A0A9P4NXB4</accession>
<proteinExistence type="predicted"/>
<evidence type="ECO:0000313" key="2">
    <source>
        <dbReference type="Proteomes" id="UP000800235"/>
    </source>
</evidence>
<dbReference type="AlphaFoldDB" id="A0A9P4NXB4"/>